<gene>
    <name evidence="2" type="ORF">OUZ56_024093</name>
</gene>
<evidence type="ECO:0000313" key="3">
    <source>
        <dbReference type="Proteomes" id="UP001234178"/>
    </source>
</evidence>
<organism evidence="2 3">
    <name type="scientific">Daphnia magna</name>
    <dbReference type="NCBI Taxonomy" id="35525"/>
    <lineage>
        <taxon>Eukaryota</taxon>
        <taxon>Metazoa</taxon>
        <taxon>Ecdysozoa</taxon>
        <taxon>Arthropoda</taxon>
        <taxon>Crustacea</taxon>
        <taxon>Branchiopoda</taxon>
        <taxon>Diplostraca</taxon>
        <taxon>Cladocera</taxon>
        <taxon>Anomopoda</taxon>
        <taxon>Daphniidae</taxon>
        <taxon>Daphnia</taxon>
    </lineage>
</organism>
<dbReference type="Proteomes" id="UP001234178">
    <property type="component" value="Unassembled WGS sequence"/>
</dbReference>
<reference evidence="2 3" key="1">
    <citation type="journal article" date="2023" name="Nucleic Acids Res.">
        <title>The hologenome of Daphnia magna reveals possible DNA methylation and microbiome-mediated evolution of the host genome.</title>
        <authorList>
            <person name="Chaturvedi A."/>
            <person name="Li X."/>
            <person name="Dhandapani V."/>
            <person name="Marshall H."/>
            <person name="Kissane S."/>
            <person name="Cuenca-Cambronero M."/>
            <person name="Asole G."/>
            <person name="Calvet F."/>
            <person name="Ruiz-Romero M."/>
            <person name="Marangio P."/>
            <person name="Guigo R."/>
            <person name="Rago D."/>
            <person name="Mirbahai L."/>
            <person name="Eastwood N."/>
            <person name="Colbourne J.K."/>
            <person name="Zhou J."/>
            <person name="Mallon E."/>
            <person name="Orsini L."/>
        </authorList>
    </citation>
    <scope>NUCLEOTIDE SEQUENCE [LARGE SCALE GENOMIC DNA]</scope>
    <source>
        <strain evidence="2">LRV0_1</strain>
    </source>
</reference>
<dbReference type="EMBL" id="JAOYFB010000039">
    <property type="protein sequence ID" value="KAK4030754.1"/>
    <property type="molecule type" value="Genomic_DNA"/>
</dbReference>
<comment type="caution">
    <text evidence="2">The sequence shown here is derived from an EMBL/GenBank/DDBJ whole genome shotgun (WGS) entry which is preliminary data.</text>
</comment>
<name>A0ABR0B044_9CRUS</name>
<accession>A0ABR0B044</accession>
<feature type="region of interest" description="Disordered" evidence="1">
    <location>
        <begin position="77"/>
        <end position="125"/>
    </location>
</feature>
<sequence>MSKHFLIVDAWLEEDKHDIHRSVISSTWCIMDEELCYWPPNSEEMDKLTLYKLLHDLDKANAALRLYYQTTELVAAGKRPRPENSGIQSEIDDHQVGRGRRTPKPRDIYSPPSSPSIGGNKRSGLTTIRCTKRSYDTFQSPANRFRSSKRVHPPNINVVESVFDSSPLEKKVAASKPVNCIQKRSRAESTCFVDLSFPDSGGPEKNHKDLHDEGDLDLSSQYVYPVDITVPPGDVLSLFIKIKFIKRQQ</sequence>
<proteinExistence type="predicted"/>
<keyword evidence="3" id="KW-1185">Reference proteome</keyword>
<evidence type="ECO:0000256" key="1">
    <source>
        <dbReference type="SAM" id="MobiDB-lite"/>
    </source>
</evidence>
<evidence type="ECO:0000313" key="2">
    <source>
        <dbReference type="EMBL" id="KAK4030754.1"/>
    </source>
</evidence>
<protein>
    <submittedName>
        <fullName evidence="2">Uncharacterized protein</fullName>
    </submittedName>
</protein>